<gene>
    <name evidence="1" type="ORF">D5077_16840</name>
</gene>
<keyword evidence="2" id="KW-1185">Reference proteome</keyword>
<dbReference type="Proteomes" id="UP000266633">
    <property type="component" value="Unassembled WGS sequence"/>
</dbReference>
<sequence>MSETSCHSPSLHGSIVGILTHICVESSRVRPHGFCVAEPHHHDVTLHWHVLLFMPPADRSGKRCHHC</sequence>
<name>A0ABX9NLN7_9GAMM</name>
<evidence type="ECO:0000313" key="1">
    <source>
        <dbReference type="EMBL" id="RJL68324.1"/>
    </source>
</evidence>
<dbReference type="EMBL" id="QZDO01000061">
    <property type="protein sequence ID" value="RJL68324.1"/>
    <property type="molecule type" value="Genomic_DNA"/>
</dbReference>
<comment type="caution">
    <text evidence="1">The sequence shown here is derived from an EMBL/GenBank/DDBJ whole genome shotgun (WGS) entry which is preliminary data.</text>
</comment>
<organism evidence="1 2">
    <name type="scientific">Dickeya dianthicola</name>
    <dbReference type="NCBI Taxonomy" id="204039"/>
    <lineage>
        <taxon>Bacteria</taxon>
        <taxon>Pseudomonadati</taxon>
        <taxon>Pseudomonadota</taxon>
        <taxon>Gammaproteobacteria</taxon>
        <taxon>Enterobacterales</taxon>
        <taxon>Pectobacteriaceae</taxon>
        <taxon>Dickeya</taxon>
    </lineage>
</organism>
<protein>
    <submittedName>
        <fullName evidence="1">Uncharacterized protein</fullName>
    </submittedName>
</protein>
<evidence type="ECO:0000313" key="2">
    <source>
        <dbReference type="Proteomes" id="UP000266633"/>
    </source>
</evidence>
<proteinExistence type="predicted"/>
<accession>A0ABX9NLN7</accession>
<reference evidence="1 2" key="1">
    <citation type="submission" date="2018-09" db="EMBL/GenBank/DDBJ databases">
        <title>Phylogenetic diversity of Pectobacterium and Dickeya strains causing blackleg disease of potato in Morocco.</title>
        <authorList>
            <person name="Oulghazi S."/>
            <person name="Moumni M."/>
            <person name="Faure D."/>
        </authorList>
    </citation>
    <scope>NUCLEOTIDE SEQUENCE [LARGE SCALE GENOMIC DNA]</scope>
    <source>
        <strain evidence="1 2">S4.16.03.LID</strain>
    </source>
</reference>